<keyword evidence="2" id="KW-0503">Monooxygenase</keyword>
<dbReference type="EMBL" id="JBHRTB010000010">
    <property type="protein sequence ID" value="MFC3142735.1"/>
    <property type="molecule type" value="Genomic_DNA"/>
</dbReference>
<dbReference type="PANTHER" id="PTHR43539">
    <property type="entry name" value="FLAVIN-BINDING MONOOXYGENASE-LIKE PROTEIN (AFU_ORTHOLOGUE AFUA_4G09220)"/>
    <property type="match status" value="1"/>
</dbReference>
<dbReference type="PANTHER" id="PTHR43539:SF78">
    <property type="entry name" value="FLAVIN-CONTAINING MONOOXYGENASE"/>
    <property type="match status" value="1"/>
</dbReference>
<dbReference type="EC" id="1.14.13.-" evidence="2"/>
<dbReference type="InterPro" id="IPR050982">
    <property type="entry name" value="Auxin_biosynth/cation_transpt"/>
</dbReference>
<keyword evidence="3" id="KW-1185">Reference proteome</keyword>
<dbReference type="InterPro" id="IPR000960">
    <property type="entry name" value="Flavin_mOase"/>
</dbReference>
<dbReference type="GO" id="GO:0004497">
    <property type="term" value="F:monooxygenase activity"/>
    <property type="evidence" value="ECO:0007669"/>
    <property type="project" value="UniProtKB-KW"/>
</dbReference>
<evidence type="ECO:0000313" key="2">
    <source>
        <dbReference type="EMBL" id="MFC3142735.1"/>
    </source>
</evidence>
<dbReference type="PRINTS" id="PR00368">
    <property type="entry name" value="FADPNR"/>
</dbReference>
<accession>A0ABV7GRH9</accession>
<evidence type="ECO:0000256" key="1">
    <source>
        <dbReference type="ARBA" id="ARBA00023002"/>
    </source>
</evidence>
<dbReference type="Gene3D" id="3.50.50.60">
    <property type="entry name" value="FAD/NAD(P)-binding domain"/>
    <property type="match status" value="1"/>
</dbReference>
<name>A0ABV7GRH9_9RHOB</name>
<proteinExistence type="predicted"/>
<evidence type="ECO:0000313" key="3">
    <source>
        <dbReference type="Proteomes" id="UP001595632"/>
    </source>
</evidence>
<dbReference type="PRINTS" id="PR00469">
    <property type="entry name" value="PNDRDTASEII"/>
</dbReference>
<dbReference type="Pfam" id="PF13738">
    <property type="entry name" value="Pyr_redox_3"/>
    <property type="match status" value="1"/>
</dbReference>
<sequence>MTRSAIVIGAGPSGLATAVCLQKAGFEVAVLERNDRIGSAWHDHYDSLRLHTSRKTSGLPGLPIPASAGKYPSRADMAAYLESYAQTFDLDVRLGYAVDRVDPEDEGWIVRHEHGDDFADVVVFATGLNGQPNRPDWPGLDGFPGPVMHGSEYRNPHRFLDRKVLVVGFGNSGADIATDLAGAGIATGLSVRSPVNIVPLEILGVPVTSLSLLRRALGPAAADRLSAPVIETLVGRPEDYGLRRADKGPVRQVVEDGRVPMIDVGVLAAIKAGRIAVHPGITRFDDGTVHFADDTNATYDTLIAATGYRVDLTTFLPDVPDVLDASGRPKVSGGPSGRRGLYFCSYHASPNGQLRQSAQEAAQIADHAAQTHG</sequence>
<dbReference type="InterPro" id="IPR036188">
    <property type="entry name" value="FAD/NAD-bd_sf"/>
</dbReference>
<dbReference type="PIRSF" id="PIRSF000332">
    <property type="entry name" value="FMO"/>
    <property type="match status" value="1"/>
</dbReference>
<dbReference type="SUPFAM" id="SSF51905">
    <property type="entry name" value="FAD/NAD(P)-binding domain"/>
    <property type="match status" value="2"/>
</dbReference>
<reference evidence="3" key="1">
    <citation type="journal article" date="2019" name="Int. J. Syst. Evol. Microbiol.">
        <title>The Global Catalogue of Microorganisms (GCM) 10K type strain sequencing project: providing services to taxonomists for standard genome sequencing and annotation.</title>
        <authorList>
            <consortium name="The Broad Institute Genomics Platform"/>
            <consortium name="The Broad Institute Genome Sequencing Center for Infectious Disease"/>
            <person name="Wu L."/>
            <person name="Ma J."/>
        </authorList>
    </citation>
    <scope>NUCLEOTIDE SEQUENCE [LARGE SCALE GENOMIC DNA]</scope>
    <source>
        <strain evidence="3">KCTC 52366</strain>
    </source>
</reference>
<organism evidence="2 3">
    <name type="scientific">Psychromarinibacter halotolerans</name>
    <dbReference type="NCBI Taxonomy" id="1775175"/>
    <lineage>
        <taxon>Bacteria</taxon>
        <taxon>Pseudomonadati</taxon>
        <taxon>Pseudomonadota</taxon>
        <taxon>Alphaproteobacteria</taxon>
        <taxon>Rhodobacterales</taxon>
        <taxon>Paracoccaceae</taxon>
        <taxon>Psychromarinibacter</taxon>
    </lineage>
</organism>
<protein>
    <submittedName>
        <fullName evidence="2">Flavin-containing monooxygenase</fullName>
        <ecNumber evidence="2">1.14.13.-</ecNumber>
    </submittedName>
</protein>
<dbReference type="Proteomes" id="UP001595632">
    <property type="component" value="Unassembled WGS sequence"/>
</dbReference>
<comment type="caution">
    <text evidence="2">The sequence shown here is derived from an EMBL/GenBank/DDBJ whole genome shotgun (WGS) entry which is preliminary data.</text>
</comment>
<gene>
    <name evidence="2" type="ORF">ACFOGP_08440</name>
</gene>
<keyword evidence="1 2" id="KW-0560">Oxidoreductase</keyword>
<dbReference type="RefSeq" id="WP_275633522.1">
    <property type="nucleotide sequence ID" value="NZ_JARGYD010000005.1"/>
</dbReference>